<dbReference type="InterPro" id="IPR022742">
    <property type="entry name" value="Hydrolase_4"/>
</dbReference>
<comment type="caution">
    <text evidence="2">The sequence shown here is derived from an EMBL/GenBank/DDBJ whole genome shotgun (WGS) entry which is preliminary data.</text>
</comment>
<dbReference type="EMBL" id="JAWJEJ010000001">
    <property type="protein sequence ID" value="MDV3457103.1"/>
    <property type="molecule type" value="Genomic_DNA"/>
</dbReference>
<evidence type="ECO:0000259" key="1">
    <source>
        <dbReference type="Pfam" id="PF12146"/>
    </source>
</evidence>
<name>A0ABU3Y7E4_9SPHN</name>
<dbReference type="GO" id="GO:0016787">
    <property type="term" value="F:hydrolase activity"/>
    <property type="evidence" value="ECO:0007669"/>
    <property type="project" value="UniProtKB-KW"/>
</dbReference>
<proteinExistence type="predicted"/>
<evidence type="ECO:0000313" key="2">
    <source>
        <dbReference type="EMBL" id="MDV3457103.1"/>
    </source>
</evidence>
<dbReference type="SUPFAM" id="SSF53474">
    <property type="entry name" value="alpha/beta-Hydrolases"/>
    <property type="match status" value="1"/>
</dbReference>
<gene>
    <name evidence="2" type="ORF">RZN05_08925</name>
</gene>
<evidence type="ECO:0000313" key="3">
    <source>
        <dbReference type="Proteomes" id="UP001273531"/>
    </source>
</evidence>
<organism evidence="2 3">
    <name type="scientific">Sphingomonas agrestis</name>
    <dbReference type="NCBI Taxonomy" id="3080540"/>
    <lineage>
        <taxon>Bacteria</taxon>
        <taxon>Pseudomonadati</taxon>
        <taxon>Pseudomonadota</taxon>
        <taxon>Alphaproteobacteria</taxon>
        <taxon>Sphingomonadales</taxon>
        <taxon>Sphingomonadaceae</taxon>
        <taxon>Sphingomonas</taxon>
    </lineage>
</organism>
<protein>
    <submittedName>
        <fullName evidence="2">Alpha/beta fold hydrolase</fullName>
    </submittedName>
</protein>
<dbReference type="Proteomes" id="UP001273531">
    <property type="component" value="Unassembled WGS sequence"/>
</dbReference>
<reference evidence="2 3" key="1">
    <citation type="submission" date="2023-10" db="EMBL/GenBank/DDBJ databases">
        <title>Sphingomonas sp. HF-S4 16S ribosomal RNA gene Genome sequencing and assembly.</title>
        <authorList>
            <person name="Lee H."/>
        </authorList>
    </citation>
    <scope>NUCLEOTIDE SEQUENCE [LARGE SCALE GENOMIC DNA]</scope>
    <source>
        <strain evidence="2 3">HF-S4</strain>
    </source>
</reference>
<dbReference type="Gene3D" id="3.40.50.1820">
    <property type="entry name" value="alpha/beta hydrolase"/>
    <property type="match status" value="1"/>
</dbReference>
<keyword evidence="2" id="KW-0378">Hydrolase</keyword>
<dbReference type="Pfam" id="PF12146">
    <property type="entry name" value="Hydrolase_4"/>
    <property type="match status" value="1"/>
</dbReference>
<accession>A0ABU3Y7E4</accession>
<feature type="domain" description="Serine aminopeptidase S33" evidence="1">
    <location>
        <begin position="108"/>
        <end position="180"/>
    </location>
</feature>
<keyword evidence="3" id="KW-1185">Reference proteome</keyword>
<dbReference type="RefSeq" id="WP_317226266.1">
    <property type="nucleotide sequence ID" value="NZ_JAWJEJ010000001.1"/>
</dbReference>
<sequence>MAVRHLILSALVFATLPVAPSRGGQAAPGETAPLPSGARWAGEMPARWNGTLLLFSRGYSPALGAPEPAPRQVRDALLAEGYALAASDYGASGWALEQAVPAQRDTVAAFAARYGKPKRVIVWGHSMGGLVSTALAEQRPAAVDGALAMCASIGGAVGMMNMALDGAYAFRTLVAPDAGIRLVEIDDDRANAKRVGEALAGAMQTPAGRARIALAGVLAGIPGWTRSDGPEPAPGDHEAQIEEIARSFAMGAFLPRVDQEKRAGGVFSWNTGVEYRAQLARSGRRAFVEALYRKAGLDLDADLRRLDAGPRVRAKPQATGYMMRNYTPNARPQVPLLAVQTIGDGLTPPSLQRGYADAARGDVRSLYVRAAGHCTFTPEVTLAAIRHLDRRLQTGRWDKAPVQFTPYTPPPMLRPCIRGGRCK</sequence>
<dbReference type="InterPro" id="IPR029058">
    <property type="entry name" value="AB_hydrolase_fold"/>
</dbReference>